<dbReference type="Gene3D" id="1.10.443.10">
    <property type="entry name" value="Intergrase catalytic core"/>
    <property type="match status" value="1"/>
</dbReference>
<geneLocation type="plasmid" evidence="3">
    <name>pTR2030</name>
</geneLocation>
<dbReference type="InterPro" id="IPR013762">
    <property type="entry name" value="Integrase-like_cat_sf"/>
</dbReference>
<evidence type="ECO:0000313" key="3">
    <source>
        <dbReference type="EMBL" id="ABI93961.1"/>
    </source>
</evidence>
<dbReference type="GO" id="GO:0003677">
    <property type="term" value="F:DNA binding"/>
    <property type="evidence" value="ECO:0007669"/>
    <property type="project" value="InterPro"/>
</dbReference>
<reference evidence="3" key="2">
    <citation type="journal article" date="1998" name="Mol. Microbiol.">
        <title>Control of expression of LlaI restriction in Lactococcus lactis.</title>
        <authorList>
            <person name="O'Sullivan D.J."/>
            <person name="Klaenhammer T.R."/>
        </authorList>
    </citation>
    <scope>NUCLEOTIDE SEQUENCE</scope>
    <source>
        <strain evidence="3">ME2</strain>
        <plasmid evidence="3">pTR2030</plasmid>
    </source>
</reference>
<name>Q067Z2_9LACT</name>
<evidence type="ECO:0000259" key="2">
    <source>
        <dbReference type="PROSITE" id="PS51898"/>
    </source>
</evidence>
<dbReference type="GO" id="GO:0015074">
    <property type="term" value="P:DNA integration"/>
    <property type="evidence" value="ECO:0007669"/>
    <property type="project" value="InterPro"/>
</dbReference>
<evidence type="ECO:0000256" key="1">
    <source>
        <dbReference type="ARBA" id="ARBA00023172"/>
    </source>
</evidence>
<dbReference type="AlphaFoldDB" id="Q067Z2"/>
<reference evidence="3" key="3">
    <citation type="journal article" date="2006" name="J. Bacteriol.">
        <title>Abortive phage resistance mechanism AbiZ speeds the lysis clock to cause premature lysis of phage-infected Lactococcus lactis.</title>
        <authorList>
            <person name="Durmaz E."/>
            <person name="Klaenhammer T.R."/>
        </authorList>
    </citation>
    <scope>NUCLEOTIDE SEQUENCE</scope>
    <source>
        <strain evidence="3">ME2</strain>
        <plasmid evidence="3">pTR2030</plasmid>
    </source>
</reference>
<dbReference type="PANTHER" id="PTHR30349">
    <property type="entry name" value="PHAGE INTEGRASE-RELATED"/>
    <property type="match status" value="1"/>
</dbReference>
<reference evidence="3" key="1">
    <citation type="journal article" date="1990" name="Appl. Environ. Microbiol.">
        <title>Nucleotide sequence and distribution of the pTR2030 resistance determinant (hsp) which aborts bacteriophage infection in lactococci.</title>
        <authorList>
            <person name="Hill C."/>
            <person name="Miller L.A."/>
            <person name="Klaenhammer T.R."/>
        </authorList>
    </citation>
    <scope>NUCLEOTIDE SEQUENCE</scope>
    <source>
        <strain evidence="3">ME2</strain>
        <plasmid evidence="3">pTR2030</plasmid>
    </source>
</reference>
<keyword evidence="1" id="KW-0233">DNA recombination</keyword>
<dbReference type="SUPFAM" id="SSF56349">
    <property type="entry name" value="DNA breaking-rejoining enzymes"/>
    <property type="match status" value="1"/>
</dbReference>
<keyword evidence="3" id="KW-0614">Plasmid</keyword>
<dbReference type="InterPro" id="IPR011010">
    <property type="entry name" value="DNA_brk_join_enz"/>
</dbReference>
<accession>Q067Z2</accession>
<dbReference type="InterPro" id="IPR050090">
    <property type="entry name" value="Tyrosine_recombinase_XerCD"/>
</dbReference>
<dbReference type="GO" id="GO:0006310">
    <property type="term" value="P:DNA recombination"/>
    <property type="evidence" value="ECO:0007669"/>
    <property type="project" value="UniProtKB-KW"/>
</dbReference>
<dbReference type="InterPro" id="IPR002104">
    <property type="entry name" value="Integrase_catalytic"/>
</dbReference>
<dbReference type="PANTHER" id="PTHR30349:SF64">
    <property type="entry name" value="PROPHAGE INTEGRASE INTD-RELATED"/>
    <property type="match status" value="1"/>
</dbReference>
<sequence length="288" mass="34253">MKEFFGKKKPKDITIFDITRYKNFLLEKYSKNGARKKMGYLITVFNSIRNYGLVRDNLAQKVGNIPLEKIDIDYWTTEEFEKFINSLDRSDYFEHFIFTMIWLYFFTGMRVSEGLALYWEDIDLEKKKLSISHNLDFANKNNWERKNKLKTEKSKRVISLDDTTIEVLKDWKERQKELSEKFEFVLSYDLTPNDAHFVRDMLTKYSKRAGVRRIQAKALRHSHASLLINEYNVTPLLIQKRLGHTDIRTTLGIYSHLYPNADEEITGQLKNLINFDSFEKNKTDNNIL</sequence>
<dbReference type="Pfam" id="PF00589">
    <property type="entry name" value="Phage_integrase"/>
    <property type="match status" value="1"/>
</dbReference>
<protein>
    <submittedName>
        <fullName evidence="3">Putative integrase</fullName>
    </submittedName>
</protein>
<organism evidence="3">
    <name type="scientific">Lactococcus lactis</name>
    <dbReference type="NCBI Taxonomy" id="1358"/>
    <lineage>
        <taxon>Bacteria</taxon>
        <taxon>Bacillati</taxon>
        <taxon>Bacillota</taxon>
        <taxon>Bacilli</taxon>
        <taxon>Lactobacillales</taxon>
        <taxon>Streptococcaceae</taxon>
        <taxon>Lactococcus</taxon>
    </lineage>
</organism>
<proteinExistence type="predicted"/>
<dbReference type="EMBL" id="U17233">
    <property type="protein sequence ID" value="ABI93961.1"/>
    <property type="molecule type" value="Genomic_DNA"/>
</dbReference>
<feature type="domain" description="Tyr recombinase" evidence="2">
    <location>
        <begin position="70"/>
        <end position="267"/>
    </location>
</feature>
<dbReference type="PROSITE" id="PS51898">
    <property type="entry name" value="TYR_RECOMBINASE"/>
    <property type="match status" value="1"/>
</dbReference>
<dbReference type="CDD" id="cd01189">
    <property type="entry name" value="INT_ICEBs1_C_like"/>
    <property type="match status" value="1"/>
</dbReference>